<dbReference type="GO" id="GO:0036424">
    <property type="term" value="F:L-phosphoserine phosphatase activity"/>
    <property type="evidence" value="ECO:0007669"/>
    <property type="project" value="TreeGrafter"/>
</dbReference>
<dbReference type="InterPro" id="IPR050582">
    <property type="entry name" value="HAD-like_SerB"/>
</dbReference>
<dbReference type="EMBL" id="LN614827">
    <property type="protein sequence ID" value="CEG57971.1"/>
    <property type="molecule type" value="Genomic_DNA"/>
</dbReference>
<evidence type="ECO:0000313" key="1">
    <source>
        <dbReference type="EMBL" id="CEG57971.1"/>
    </source>
</evidence>
<dbReference type="PANTHER" id="PTHR43344:SF14">
    <property type="entry name" value="HAD-IB FAMILY HYDROLASE"/>
    <property type="match status" value="1"/>
</dbReference>
<gene>
    <name evidence="1" type="ORF">LFA_2601</name>
</gene>
<keyword evidence="1" id="KW-0378">Hydrolase</keyword>
<name>A0A098G7I7_9GAMM</name>
<dbReference type="Pfam" id="PF12710">
    <property type="entry name" value="HAD"/>
    <property type="match status" value="1"/>
</dbReference>
<accession>A0A098G7I7</accession>
<proteinExistence type="predicted"/>
<dbReference type="Gene3D" id="3.40.50.1000">
    <property type="entry name" value="HAD superfamily/HAD-like"/>
    <property type="match status" value="1"/>
</dbReference>
<organism evidence="1 2">
    <name type="scientific">Legionella fallonii LLAP-10</name>
    <dbReference type="NCBI Taxonomy" id="1212491"/>
    <lineage>
        <taxon>Bacteria</taxon>
        <taxon>Pseudomonadati</taxon>
        <taxon>Pseudomonadota</taxon>
        <taxon>Gammaproteobacteria</taxon>
        <taxon>Legionellales</taxon>
        <taxon>Legionellaceae</taxon>
        <taxon>Legionella</taxon>
    </lineage>
</organism>
<dbReference type="InterPro" id="IPR006385">
    <property type="entry name" value="HAD_hydro_SerB1"/>
</dbReference>
<dbReference type="NCBIfam" id="TIGR01488">
    <property type="entry name" value="HAD-SF-IB"/>
    <property type="match status" value="1"/>
</dbReference>
<dbReference type="SUPFAM" id="SSF56784">
    <property type="entry name" value="HAD-like"/>
    <property type="match status" value="1"/>
</dbReference>
<dbReference type="KEGG" id="lfa:LFA_2601"/>
<dbReference type="NCBIfam" id="TIGR01490">
    <property type="entry name" value="HAD-SF-IB-hyp1"/>
    <property type="match status" value="1"/>
</dbReference>
<dbReference type="OrthoDB" id="9784466at2"/>
<dbReference type="RefSeq" id="WP_045096377.1">
    <property type="nucleotide sequence ID" value="NZ_LN614827.1"/>
</dbReference>
<dbReference type="HOGENOM" id="CLU_052657_2_1_6"/>
<dbReference type="GO" id="GO:0006564">
    <property type="term" value="P:L-serine biosynthetic process"/>
    <property type="evidence" value="ECO:0007669"/>
    <property type="project" value="TreeGrafter"/>
</dbReference>
<dbReference type="Gene3D" id="1.20.1440.100">
    <property type="entry name" value="SG protein - dephosphorylation function"/>
    <property type="match status" value="1"/>
</dbReference>
<reference evidence="2" key="1">
    <citation type="submission" date="2014-09" db="EMBL/GenBank/DDBJ databases">
        <authorList>
            <person name="Gomez-Valero L."/>
        </authorList>
    </citation>
    <scope>NUCLEOTIDE SEQUENCE [LARGE SCALE GENOMIC DNA]</scope>
    <source>
        <strain evidence="2">ATCC700992</strain>
    </source>
</reference>
<dbReference type="InterPro" id="IPR036412">
    <property type="entry name" value="HAD-like_sf"/>
</dbReference>
<keyword evidence="2" id="KW-1185">Reference proteome</keyword>
<evidence type="ECO:0000313" key="2">
    <source>
        <dbReference type="Proteomes" id="UP000032430"/>
    </source>
</evidence>
<dbReference type="InterPro" id="IPR023214">
    <property type="entry name" value="HAD_sf"/>
</dbReference>
<dbReference type="AlphaFoldDB" id="A0A098G7I7"/>
<dbReference type="PANTHER" id="PTHR43344">
    <property type="entry name" value="PHOSPHOSERINE PHOSPHATASE"/>
    <property type="match status" value="1"/>
</dbReference>
<dbReference type="GO" id="GO:0005737">
    <property type="term" value="C:cytoplasm"/>
    <property type="evidence" value="ECO:0007669"/>
    <property type="project" value="TreeGrafter"/>
</dbReference>
<dbReference type="GO" id="GO:0000287">
    <property type="term" value="F:magnesium ion binding"/>
    <property type="evidence" value="ECO:0007669"/>
    <property type="project" value="TreeGrafter"/>
</dbReference>
<protein>
    <submittedName>
        <fullName evidence="1">Putative HAD-superfamily hydrolase subfamily IB, PSPase-like protein</fullName>
    </submittedName>
</protein>
<sequence>MDKKVIAAFDFDGTLTTSTSSRILFLKYLIGLPKVVSSLLSSFVYSELGRFKLDRLSWHDYLDNLILKDRDKKELNEQAMQFLEQVLIKKLRKEALECLNFHQQQGHTCVLISGAWDIYLKPLARRYHFKQLICTELEFDPVSHKSTGRMRNKYCLGQQKLEEFKKIYVHREDYELYAYGDSVNDIALLNYADHAFYKCFK</sequence>
<dbReference type="STRING" id="1212491.LFA_2601"/>
<dbReference type="Proteomes" id="UP000032430">
    <property type="component" value="Chromosome I"/>
</dbReference>